<sequence length="62" mass="6370">MKKLIKNTSWWLSAILIGIILGLGLGIVKAWTEPASSPPEGNLAAPINVGSTGQSKSGGLLL</sequence>
<organism evidence="2 3">
    <name type="scientific">Candidatus Wolfebacteria bacterium CG03_land_8_20_14_0_80_36_15</name>
    <dbReference type="NCBI Taxonomy" id="1975067"/>
    <lineage>
        <taxon>Bacteria</taxon>
        <taxon>Candidatus Wolfeibacteriota</taxon>
    </lineage>
</organism>
<dbReference type="Proteomes" id="UP000230131">
    <property type="component" value="Unassembled WGS sequence"/>
</dbReference>
<name>A0A2M7B846_9BACT</name>
<gene>
    <name evidence="2" type="ORF">COS59_00690</name>
</gene>
<dbReference type="EMBL" id="PEVH01000022">
    <property type="protein sequence ID" value="PIU99263.1"/>
    <property type="molecule type" value="Genomic_DNA"/>
</dbReference>
<reference evidence="3" key="1">
    <citation type="submission" date="2017-09" db="EMBL/GenBank/DDBJ databases">
        <title>Depth-based differentiation of microbial function through sediment-hosted aquifers and enrichment of novel symbionts in the deep terrestrial subsurface.</title>
        <authorList>
            <person name="Probst A.J."/>
            <person name="Ladd B."/>
            <person name="Jarett J.K."/>
            <person name="Geller-Mcgrath D.E."/>
            <person name="Sieber C.M.K."/>
            <person name="Emerson J.B."/>
            <person name="Anantharaman K."/>
            <person name="Thomas B.C."/>
            <person name="Malmstrom R."/>
            <person name="Stieglmeier M."/>
            <person name="Klingl A."/>
            <person name="Woyke T."/>
            <person name="Ryan C.M."/>
            <person name="Banfield J.F."/>
        </authorList>
    </citation>
    <scope>NUCLEOTIDE SEQUENCE [LARGE SCALE GENOMIC DNA]</scope>
</reference>
<feature type="compositionally biased region" description="Polar residues" evidence="1">
    <location>
        <begin position="49"/>
        <end position="62"/>
    </location>
</feature>
<dbReference type="AlphaFoldDB" id="A0A2M7B846"/>
<evidence type="ECO:0000313" key="2">
    <source>
        <dbReference type="EMBL" id="PIU99263.1"/>
    </source>
</evidence>
<accession>A0A2M7B846</accession>
<feature type="region of interest" description="Disordered" evidence="1">
    <location>
        <begin position="35"/>
        <end position="62"/>
    </location>
</feature>
<evidence type="ECO:0000313" key="3">
    <source>
        <dbReference type="Proteomes" id="UP000230131"/>
    </source>
</evidence>
<feature type="non-terminal residue" evidence="2">
    <location>
        <position position="62"/>
    </location>
</feature>
<evidence type="ECO:0000256" key="1">
    <source>
        <dbReference type="SAM" id="MobiDB-lite"/>
    </source>
</evidence>
<proteinExistence type="predicted"/>
<comment type="caution">
    <text evidence="2">The sequence shown here is derived from an EMBL/GenBank/DDBJ whole genome shotgun (WGS) entry which is preliminary data.</text>
</comment>
<protein>
    <submittedName>
        <fullName evidence="2">Uncharacterized protein</fullName>
    </submittedName>
</protein>